<sequence length="654" mass="72447">MKAIMKTLLFTFLFMASMMSCNKEELFVEPEVEVVEEDTEDPDTTTTTPAAVDTTLPCDFTLSSIEANTTVIINCVMDLGGETINLPENVTIVYEGGDIINGTINFSGGSTFDGNFLNATLTIGGTTPLFKDPIFNFDPKRWGIVEGVVNDEVAYNNKIVINDVMKMAKELGITTIKIDAINAYFQTQPEFVLPKQTPQDSAIQVPADMHVIMTDNSHLWVQPNNYKNTVLITLFEADNAILEGGVLHGDRDTHDYSDTSSKHEWGHLVLVKASYNATVKGMTLMDAGGDGININSLGHTYDAHYTPADNILITNNKILRARRLGMSITGGKNIIIEYNEIIDSGVDTEFSNGTAPRWAIDIEPVWANGIKYETVDHVIIRNNIERGSVAGGFINARGSYITYENNDMESTIAIGETTHSIVRNNTFKRNPNSTSLNVAIYAGDDRNYGYGNELNHSNEVYGNTITDFDNGIFLQDPGMDLHHNTMINCKSGIQIIRSRDSKIRENTIISNVFRSEGIGNKTTNYADNIDIYSNTIEVKGSPFRFTGMNLEEENKEYSITIRDNELTSIDNNNSSFNKIRGFDFKNNVSHNSGIRTIYASNANIIGNTFQNGIIRISEGCSDLSFIDNIVTDGRCFQDDNTDAVNIVKENNTCD</sequence>
<gene>
    <name evidence="3" type="ORF">L3X37_09715</name>
</gene>
<dbReference type="Proteomes" id="UP001199795">
    <property type="component" value="Unassembled WGS sequence"/>
</dbReference>
<dbReference type="InterPro" id="IPR011050">
    <property type="entry name" value="Pectin_lyase_fold/virulence"/>
</dbReference>
<proteinExistence type="predicted"/>
<dbReference type="InterPro" id="IPR006626">
    <property type="entry name" value="PbH1"/>
</dbReference>
<evidence type="ECO:0000256" key="1">
    <source>
        <dbReference type="SAM" id="SignalP"/>
    </source>
</evidence>
<dbReference type="SMART" id="SM00710">
    <property type="entry name" value="PbH1"/>
    <property type="match status" value="8"/>
</dbReference>
<accession>A0AAE3JNG1</accession>
<dbReference type="InterPro" id="IPR039448">
    <property type="entry name" value="Beta_helix"/>
</dbReference>
<feature type="domain" description="Right handed beta helix" evidence="2">
    <location>
        <begin position="368"/>
        <end position="536"/>
    </location>
</feature>
<dbReference type="Gene3D" id="2.160.20.10">
    <property type="entry name" value="Single-stranded right-handed beta-helix, Pectin lyase-like"/>
    <property type="match status" value="2"/>
</dbReference>
<protein>
    <submittedName>
        <fullName evidence="3">Right-handed parallel beta-helix repeat-containing protein</fullName>
    </submittedName>
</protein>
<keyword evidence="4" id="KW-1185">Reference proteome</keyword>
<dbReference type="Pfam" id="PF13229">
    <property type="entry name" value="Beta_helix"/>
    <property type="match status" value="1"/>
</dbReference>
<dbReference type="AlphaFoldDB" id="A0AAE3JNG1"/>
<name>A0AAE3JNG1_9FLAO</name>
<evidence type="ECO:0000313" key="4">
    <source>
        <dbReference type="Proteomes" id="UP001199795"/>
    </source>
</evidence>
<keyword evidence="1" id="KW-0732">Signal</keyword>
<organism evidence="3 4">
    <name type="scientific">Wocania arenilitoris</name>
    <dbReference type="NCBI Taxonomy" id="2044858"/>
    <lineage>
        <taxon>Bacteria</taxon>
        <taxon>Pseudomonadati</taxon>
        <taxon>Bacteroidota</taxon>
        <taxon>Flavobacteriia</taxon>
        <taxon>Flavobacteriales</taxon>
        <taxon>Flavobacteriaceae</taxon>
        <taxon>Wocania</taxon>
    </lineage>
</organism>
<dbReference type="InterPro" id="IPR012334">
    <property type="entry name" value="Pectin_lyas_fold"/>
</dbReference>
<dbReference type="RefSeq" id="WP_237239981.1">
    <property type="nucleotide sequence ID" value="NZ_JAKKDU010000010.1"/>
</dbReference>
<comment type="caution">
    <text evidence="3">The sequence shown here is derived from an EMBL/GenBank/DDBJ whole genome shotgun (WGS) entry which is preliminary data.</text>
</comment>
<feature type="chain" id="PRO_5042259819" evidence="1">
    <location>
        <begin position="24"/>
        <end position="654"/>
    </location>
</feature>
<reference evidence="3" key="1">
    <citation type="submission" date="2022-01" db="EMBL/GenBank/DDBJ databases">
        <title>Draft genome sequence of Sabulilitoribacter arenilitoris KCTC 52401.</title>
        <authorList>
            <person name="Oh J.-S."/>
        </authorList>
    </citation>
    <scope>NUCLEOTIDE SEQUENCE</scope>
    <source>
        <strain evidence="3">HMF6543</strain>
    </source>
</reference>
<feature type="signal peptide" evidence="1">
    <location>
        <begin position="1"/>
        <end position="23"/>
    </location>
</feature>
<evidence type="ECO:0000313" key="3">
    <source>
        <dbReference type="EMBL" id="MCF7568641.1"/>
    </source>
</evidence>
<dbReference type="SUPFAM" id="SSF51126">
    <property type="entry name" value="Pectin lyase-like"/>
    <property type="match status" value="2"/>
</dbReference>
<dbReference type="PROSITE" id="PS51257">
    <property type="entry name" value="PROKAR_LIPOPROTEIN"/>
    <property type="match status" value="1"/>
</dbReference>
<dbReference type="EMBL" id="JAKKDU010000010">
    <property type="protein sequence ID" value="MCF7568641.1"/>
    <property type="molecule type" value="Genomic_DNA"/>
</dbReference>
<evidence type="ECO:0000259" key="2">
    <source>
        <dbReference type="Pfam" id="PF13229"/>
    </source>
</evidence>